<accession>A0A067NGC0</accession>
<organism evidence="1 2">
    <name type="scientific">Pleurotus ostreatus (strain PC15)</name>
    <name type="common">Oyster mushroom</name>
    <dbReference type="NCBI Taxonomy" id="1137138"/>
    <lineage>
        <taxon>Eukaryota</taxon>
        <taxon>Fungi</taxon>
        <taxon>Dikarya</taxon>
        <taxon>Basidiomycota</taxon>
        <taxon>Agaricomycotina</taxon>
        <taxon>Agaricomycetes</taxon>
        <taxon>Agaricomycetidae</taxon>
        <taxon>Agaricales</taxon>
        <taxon>Pleurotineae</taxon>
        <taxon>Pleurotaceae</taxon>
        <taxon>Pleurotus</taxon>
    </lineage>
</organism>
<evidence type="ECO:0000313" key="2">
    <source>
        <dbReference type="Proteomes" id="UP000027073"/>
    </source>
</evidence>
<dbReference type="STRING" id="1137138.A0A067NGC0"/>
<dbReference type="AlphaFoldDB" id="A0A067NGC0"/>
<dbReference type="SUPFAM" id="SSF56219">
    <property type="entry name" value="DNase I-like"/>
    <property type="match status" value="1"/>
</dbReference>
<protein>
    <submittedName>
        <fullName evidence="1">Uncharacterized protein</fullName>
    </submittedName>
</protein>
<dbReference type="VEuPathDB" id="FungiDB:PLEOSDRAFT_1044929"/>
<evidence type="ECO:0000313" key="1">
    <source>
        <dbReference type="EMBL" id="KDQ26025.1"/>
    </source>
</evidence>
<proteinExistence type="predicted"/>
<dbReference type="HOGENOM" id="CLU_159031_1_0_1"/>
<reference evidence="2" key="1">
    <citation type="journal article" date="2014" name="Proc. Natl. Acad. Sci. U.S.A.">
        <title>Extensive sampling of basidiomycete genomes demonstrates inadequacy of the white-rot/brown-rot paradigm for wood decay fungi.</title>
        <authorList>
            <person name="Riley R."/>
            <person name="Salamov A.A."/>
            <person name="Brown D.W."/>
            <person name="Nagy L.G."/>
            <person name="Floudas D."/>
            <person name="Held B.W."/>
            <person name="Levasseur A."/>
            <person name="Lombard V."/>
            <person name="Morin E."/>
            <person name="Otillar R."/>
            <person name="Lindquist E.A."/>
            <person name="Sun H."/>
            <person name="LaButti K.M."/>
            <person name="Schmutz J."/>
            <person name="Jabbour D."/>
            <person name="Luo H."/>
            <person name="Baker S.E."/>
            <person name="Pisabarro A.G."/>
            <person name="Walton J.D."/>
            <person name="Blanchette R.A."/>
            <person name="Henrissat B."/>
            <person name="Martin F."/>
            <person name="Cullen D."/>
            <person name="Hibbett D.S."/>
            <person name="Grigoriev I.V."/>
        </authorList>
    </citation>
    <scope>NUCLEOTIDE SEQUENCE [LARGE SCALE GENOMIC DNA]</scope>
    <source>
        <strain evidence="2">PC15</strain>
    </source>
</reference>
<dbReference type="InParanoid" id="A0A067NGC0"/>
<sequence>MNTQQTVSNSPLHEEFNILLIQEPYLCPALFTRTNRNWVPLYPYSQAENLYPTRSIIMVNSRISTDAYEQVVITGTGDVTAIRLSSDAGDIFIFNVYNDCTHS</sequence>
<feature type="non-terminal residue" evidence="1">
    <location>
        <position position="103"/>
    </location>
</feature>
<name>A0A067NGC0_PLEO1</name>
<dbReference type="InterPro" id="IPR036691">
    <property type="entry name" value="Endo/exonu/phosph_ase_sf"/>
</dbReference>
<gene>
    <name evidence="1" type="ORF">PLEOSDRAFT_1044929</name>
</gene>
<dbReference type="Gene3D" id="3.60.10.10">
    <property type="entry name" value="Endonuclease/exonuclease/phosphatase"/>
    <property type="match status" value="1"/>
</dbReference>
<dbReference type="Proteomes" id="UP000027073">
    <property type="component" value="Unassembled WGS sequence"/>
</dbReference>
<dbReference type="OrthoDB" id="2840473at2759"/>
<dbReference type="EMBL" id="KL198010">
    <property type="protein sequence ID" value="KDQ26025.1"/>
    <property type="molecule type" value="Genomic_DNA"/>
</dbReference>